<dbReference type="GeneID" id="73467248"/>
<organism evidence="1 2">
    <name type="scientific">[Candida] subhashii</name>
    <dbReference type="NCBI Taxonomy" id="561895"/>
    <lineage>
        <taxon>Eukaryota</taxon>
        <taxon>Fungi</taxon>
        <taxon>Dikarya</taxon>
        <taxon>Ascomycota</taxon>
        <taxon>Saccharomycotina</taxon>
        <taxon>Pichiomycetes</taxon>
        <taxon>Debaryomycetaceae</taxon>
        <taxon>Spathaspora</taxon>
    </lineage>
</organism>
<keyword evidence="2" id="KW-1185">Reference proteome</keyword>
<dbReference type="Proteomes" id="UP000694255">
    <property type="component" value="Unassembled WGS sequence"/>
</dbReference>
<comment type="caution">
    <text evidence="1">The sequence shown here is derived from an EMBL/GenBank/DDBJ whole genome shotgun (WGS) entry which is preliminary data.</text>
</comment>
<evidence type="ECO:0000313" key="1">
    <source>
        <dbReference type="EMBL" id="KAG7666017.1"/>
    </source>
</evidence>
<dbReference type="EMBL" id="JAGSYN010000044">
    <property type="protein sequence ID" value="KAG7666017.1"/>
    <property type="molecule type" value="Genomic_DNA"/>
</dbReference>
<sequence length="111" mass="12770">MSKEYQVLIFDFPNIDRSKVRPQHFKEVLPSIGNPIKAAGALYHDDERTKFSGSWFQLALDSREACIEFLKKDIYYREGIWDIDSAVIYPIGCAARLPVKLDGTPDELYRA</sequence>
<dbReference type="InterPro" id="IPR051807">
    <property type="entry name" value="Sec-metab_biosynth-assoc"/>
</dbReference>
<proteinExistence type="predicted"/>
<dbReference type="AlphaFoldDB" id="A0A8J5UUR5"/>
<dbReference type="PANTHER" id="PTHR33606:SF3">
    <property type="entry name" value="PROTEIN YCII"/>
    <property type="match status" value="1"/>
</dbReference>
<evidence type="ECO:0008006" key="3">
    <source>
        <dbReference type="Google" id="ProtNLM"/>
    </source>
</evidence>
<reference evidence="1 2" key="1">
    <citation type="journal article" date="2021" name="DNA Res.">
        <title>Genome analysis of Candida subhashii reveals its hybrid nature and dual mitochondrial genome conformations.</title>
        <authorList>
            <person name="Mixao V."/>
            <person name="Hegedusova E."/>
            <person name="Saus E."/>
            <person name="Pryszcz L.P."/>
            <person name="Cillingova A."/>
            <person name="Nosek J."/>
            <person name="Gabaldon T."/>
        </authorList>
    </citation>
    <scope>NUCLEOTIDE SEQUENCE [LARGE SCALE GENOMIC DNA]</scope>
    <source>
        <strain evidence="1 2">CBS 10753</strain>
    </source>
</reference>
<protein>
    <recommendedName>
        <fullName evidence="3">YCII-related domain-containing protein</fullName>
    </recommendedName>
</protein>
<dbReference type="OrthoDB" id="5519740at2759"/>
<name>A0A8J5UUR5_9ASCO</name>
<accession>A0A8J5UUR5</accession>
<gene>
    <name evidence="1" type="ORF">J8A68_000447</name>
</gene>
<dbReference type="RefSeq" id="XP_049266249.1">
    <property type="nucleotide sequence ID" value="XM_049408460.1"/>
</dbReference>
<evidence type="ECO:0000313" key="2">
    <source>
        <dbReference type="Proteomes" id="UP000694255"/>
    </source>
</evidence>
<dbReference type="PANTHER" id="PTHR33606">
    <property type="entry name" value="PROTEIN YCII"/>
    <property type="match status" value="1"/>
</dbReference>